<dbReference type="AlphaFoldDB" id="A0A0K8J772"/>
<dbReference type="InterPro" id="IPR011330">
    <property type="entry name" value="Glyco_hydro/deAcase_b/a-brl"/>
</dbReference>
<dbReference type="EMBL" id="LN879430">
    <property type="protein sequence ID" value="CUH93501.1"/>
    <property type="molecule type" value="Genomic_DNA"/>
</dbReference>
<protein>
    <recommendedName>
        <fullName evidence="1">NodB homology domain-containing protein</fullName>
    </recommendedName>
</protein>
<evidence type="ECO:0000259" key="1">
    <source>
        <dbReference type="PROSITE" id="PS51677"/>
    </source>
</evidence>
<dbReference type="Gene3D" id="3.20.20.370">
    <property type="entry name" value="Glycoside hydrolase/deacetylase"/>
    <property type="match status" value="1"/>
</dbReference>
<keyword evidence="3" id="KW-1185">Reference proteome</keyword>
<reference evidence="3" key="1">
    <citation type="submission" date="2015-09" db="EMBL/GenBank/DDBJ databases">
        <authorList>
            <person name="Wibberg D."/>
        </authorList>
    </citation>
    <scope>NUCLEOTIDE SEQUENCE [LARGE SCALE GENOMIC DNA]</scope>
    <source>
        <strain evidence="3">SD1D</strain>
    </source>
</reference>
<dbReference type="PANTHER" id="PTHR10587">
    <property type="entry name" value="GLYCOSYL TRANSFERASE-RELATED"/>
    <property type="match status" value="1"/>
</dbReference>
<dbReference type="PROSITE" id="PS51677">
    <property type="entry name" value="NODB"/>
    <property type="match status" value="1"/>
</dbReference>
<gene>
    <name evidence="2" type="ORF">SD1D_1963</name>
</gene>
<dbReference type="CDD" id="cd10944">
    <property type="entry name" value="CE4_SmPgdA_like"/>
    <property type="match status" value="1"/>
</dbReference>
<dbReference type="InterPro" id="IPR002509">
    <property type="entry name" value="NODB_dom"/>
</dbReference>
<organism evidence="2 3">
    <name type="scientific">Herbinix luporum</name>
    <dbReference type="NCBI Taxonomy" id="1679721"/>
    <lineage>
        <taxon>Bacteria</taxon>
        <taxon>Bacillati</taxon>
        <taxon>Bacillota</taxon>
        <taxon>Clostridia</taxon>
        <taxon>Lachnospirales</taxon>
        <taxon>Lachnospiraceae</taxon>
        <taxon>Herbinix</taxon>
    </lineage>
</organism>
<sequence>MNKFIYFIILIFFGLFLVYALSNDDKNKISKDELSLEKKYDDSIMLMAKLENNLEAQKHLHVHSEASKDGDYTTLFPELYAVYNPPKKNLKEKKTAYLTFDDGPSSNTFEILDILNENNIPATFFIVGSAITKEGEEALRRMANEGHTIGIHTYSHICDKIYCSVERFLEDYNTVYQQIYEITGIRANIYRFPWGSNNGYSKGMKDVLLDEMKRRGFACYDWNVDSNDSVGRPTAYSIRRNVEKDLENYDHPIILMHDSGINRLTVETLPEIIDLIKDKGYDFGTLDNREPYIFEW</sequence>
<dbReference type="OrthoDB" id="9806342at2"/>
<dbReference type="PANTHER" id="PTHR10587:SF125">
    <property type="entry name" value="POLYSACCHARIDE DEACETYLASE YHEN-RELATED"/>
    <property type="match status" value="1"/>
</dbReference>
<dbReference type="GO" id="GO:0016810">
    <property type="term" value="F:hydrolase activity, acting on carbon-nitrogen (but not peptide) bonds"/>
    <property type="evidence" value="ECO:0007669"/>
    <property type="project" value="InterPro"/>
</dbReference>
<name>A0A0K8J772_9FIRM</name>
<dbReference type="Proteomes" id="UP000196053">
    <property type="component" value="Chromosome I"/>
</dbReference>
<dbReference type="InterPro" id="IPR050248">
    <property type="entry name" value="Polysacc_deacetylase_ArnD"/>
</dbReference>
<proteinExistence type="predicted"/>
<dbReference type="GO" id="GO:0005975">
    <property type="term" value="P:carbohydrate metabolic process"/>
    <property type="evidence" value="ECO:0007669"/>
    <property type="project" value="InterPro"/>
</dbReference>
<dbReference type="SUPFAM" id="SSF88713">
    <property type="entry name" value="Glycoside hydrolase/deacetylase"/>
    <property type="match status" value="1"/>
</dbReference>
<dbReference type="KEGG" id="hsd:SD1D_1963"/>
<dbReference type="RefSeq" id="WP_058258742.1">
    <property type="nucleotide sequence ID" value="NZ_DUPS01000019.1"/>
</dbReference>
<feature type="domain" description="NodB homology" evidence="1">
    <location>
        <begin position="94"/>
        <end position="284"/>
    </location>
</feature>
<evidence type="ECO:0000313" key="2">
    <source>
        <dbReference type="EMBL" id="CUH93501.1"/>
    </source>
</evidence>
<evidence type="ECO:0000313" key="3">
    <source>
        <dbReference type="Proteomes" id="UP000196053"/>
    </source>
</evidence>
<dbReference type="Pfam" id="PF01522">
    <property type="entry name" value="Polysacc_deac_1"/>
    <property type="match status" value="1"/>
</dbReference>
<accession>A0A0K8J772</accession>